<comment type="caution">
    <text evidence="1">The sequence shown here is derived from an EMBL/GenBank/DDBJ whole genome shotgun (WGS) entry which is preliminary data.</text>
</comment>
<reference evidence="1" key="1">
    <citation type="journal article" date="2015" name="Nature">
        <title>Complex archaea that bridge the gap between prokaryotes and eukaryotes.</title>
        <authorList>
            <person name="Spang A."/>
            <person name="Saw J.H."/>
            <person name="Jorgensen S.L."/>
            <person name="Zaremba-Niedzwiedzka K."/>
            <person name="Martijn J."/>
            <person name="Lind A.E."/>
            <person name="van Eijk R."/>
            <person name="Schleper C."/>
            <person name="Guy L."/>
            <person name="Ettema T.J."/>
        </authorList>
    </citation>
    <scope>NUCLEOTIDE SEQUENCE</scope>
</reference>
<organism evidence="1">
    <name type="scientific">marine sediment metagenome</name>
    <dbReference type="NCBI Taxonomy" id="412755"/>
    <lineage>
        <taxon>unclassified sequences</taxon>
        <taxon>metagenomes</taxon>
        <taxon>ecological metagenomes</taxon>
    </lineage>
</organism>
<sequence length="65" mass="8128">MTRIEKLIKNEAQAWRRYQRYKDYDDICVAQRVYDMWIRAWEEKLDEQRWQDQEDGTNVEISTRG</sequence>
<proteinExistence type="predicted"/>
<dbReference type="AlphaFoldDB" id="A0A0F9DCC8"/>
<evidence type="ECO:0000313" key="1">
    <source>
        <dbReference type="EMBL" id="KKL59284.1"/>
    </source>
</evidence>
<gene>
    <name evidence="1" type="ORF">LCGC14_2216880</name>
</gene>
<name>A0A0F9DCC8_9ZZZZ</name>
<dbReference type="EMBL" id="LAZR01029539">
    <property type="protein sequence ID" value="KKL59284.1"/>
    <property type="molecule type" value="Genomic_DNA"/>
</dbReference>
<protein>
    <submittedName>
        <fullName evidence="1">Uncharacterized protein</fullName>
    </submittedName>
</protein>
<accession>A0A0F9DCC8</accession>